<dbReference type="OrthoDB" id="10252740at2759"/>
<feature type="region of interest" description="Disordered" evidence="1">
    <location>
        <begin position="68"/>
        <end position="101"/>
    </location>
</feature>
<dbReference type="STRING" id="145388.A0A0D2J0I0"/>
<accession>A0A0D2J0I0</accession>
<gene>
    <name evidence="3" type="ORF">MNEG_14395</name>
</gene>
<dbReference type="GeneID" id="25731953"/>
<protein>
    <recommendedName>
        <fullName evidence="2">Protein argonaute N-terminal domain-containing protein</fullName>
    </recommendedName>
</protein>
<sequence>MAQVSAQLSRLTLAARPTAYNAASEIPYQRAVRPGLGTQGRPVTVLANHFGLTLKATQAFHYDVAVSALDPEGGGKGGPGRRPQRKQEDPAQANRPLPRPLTRRVLMKLAENEKWEKGWCSDWAKSMYAPWAMFGDSPAAPPHETSVRVVVDLPDGVSMDKTFKVVIKYAATYDLGALERHVRGEGTGGLEAEEEAAGGLRAALQVLDVVLRSGISARENVVTVGSSVLFNAPGSELYSNLGRGAEAWAGYKQAVKVTQLL</sequence>
<dbReference type="KEGG" id="mng:MNEG_14395"/>
<evidence type="ECO:0000313" key="4">
    <source>
        <dbReference type="Proteomes" id="UP000054498"/>
    </source>
</evidence>
<evidence type="ECO:0000313" key="3">
    <source>
        <dbReference type="EMBL" id="KIY93567.1"/>
    </source>
</evidence>
<feature type="domain" description="Protein argonaute N-terminal" evidence="2">
    <location>
        <begin position="41"/>
        <end position="211"/>
    </location>
</feature>
<dbReference type="InterPro" id="IPR032474">
    <property type="entry name" value="Argonaute_N"/>
</dbReference>
<name>A0A0D2J0I0_9CHLO</name>
<proteinExistence type="predicted"/>
<dbReference type="Proteomes" id="UP000054498">
    <property type="component" value="Unassembled WGS sequence"/>
</dbReference>
<dbReference type="RefSeq" id="XP_013892587.1">
    <property type="nucleotide sequence ID" value="XM_014037133.1"/>
</dbReference>
<organism evidence="3 4">
    <name type="scientific">Monoraphidium neglectum</name>
    <dbReference type="NCBI Taxonomy" id="145388"/>
    <lineage>
        <taxon>Eukaryota</taxon>
        <taxon>Viridiplantae</taxon>
        <taxon>Chlorophyta</taxon>
        <taxon>core chlorophytes</taxon>
        <taxon>Chlorophyceae</taxon>
        <taxon>CS clade</taxon>
        <taxon>Sphaeropleales</taxon>
        <taxon>Selenastraceae</taxon>
        <taxon>Monoraphidium</taxon>
    </lineage>
</organism>
<dbReference type="PANTHER" id="PTHR22891">
    <property type="entry name" value="EUKARYOTIC TRANSLATION INITIATION FACTOR 2C"/>
    <property type="match status" value="1"/>
</dbReference>
<evidence type="ECO:0000256" key="1">
    <source>
        <dbReference type="SAM" id="MobiDB-lite"/>
    </source>
</evidence>
<reference evidence="3 4" key="1">
    <citation type="journal article" date="2013" name="BMC Genomics">
        <title>Reconstruction of the lipid metabolism for the microalga Monoraphidium neglectum from its genome sequence reveals characteristics suitable for biofuel production.</title>
        <authorList>
            <person name="Bogen C."/>
            <person name="Al-Dilaimi A."/>
            <person name="Albersmeier A."/>
            <person name="Wichmann J."/>
            <person name="Grundmann M."/>
            <person name="Rupp O."/>
            <person name="Lauersen K.J."/>
            <person name="Blifernez-Klassen O."/>
            <person name="Kalinowski J."/>
            <person name="Goesmann A."/>
            <person name="Mussgnug J.H."/>
            <person name="Kruse O."/>
        </authorList>
    </citation>
    <scope>NUCLEOTIDE SEQUENCE [LARGE SCALE GENOMIC DNA]</scope>
    <source>
        <strain evidence="3 4">SAG 48.87</strain>
    </source>
</reference>
<keyword evidence="4" id="KW-1185">Reference proteome</keyword>
<dbReference type="EMBL" id="KK104673">
    <property type="protein sequence ID" value="KIY93567.1"/>
    <property type="molecule type" value="Genomic_DNA"/>
</dbReference>
<evidence type="ECO:0000259" key="2">
    <source>
        <dbReference type="Pfam" id="PF16486"/>
    </source>
</evidence>
<dbReference type="AlphaFoldDB" id="A0A0D2J0I0"/>
<dbReference type="Pfam" id="PF16486">
    <property type="entry name" value="ArgoN"/>
    <property type="match status" value="1"/>
</dbReference>